<organism evidence="1 2">
    <name type="scientific">Nitrosospira multiformis</name>
    <dbReference type="NCBI Taxonomy" id="1231"/>
    <lineage>
        <taxon>Bacteria</taxon>
        <taxon>Pseudomonadati</taxon>
        <taxon>Pseudomonadota</taxon>
        <taxon>Betaproteobacteria</taxon>
        <taxon>Nitrosomonadales</taxon>
        <taxon>Nitrosomonadaceae</taxon>
        <taxon>Nitrosospira</taxon>
    </lineage>
</organism>
<evidence type="ECO:0000313" key="2">
    <source>
        <dbReference type="Proteomes" id="UP000244152"/>
    </source>
</evidence>
<proteinExistence type="predicted"/>
<name>A0A2T5IGR3_9PROT</name>
<dbReference type="Proteomes" id="UP000244152">
    <property type="component" value="Unassembled WGS sequence"/>
</dbReference>
<reference evidence="1 2" key="1">
    <citation type="submission" date="2018-04" db="EMBL/GenBank/DDBJ databases">
        <title>Active sludge and wastewater microbial communities from Klosterneuburg, Austria.</title>
        <authorList>
            <person name="Wagner M."/>
        </authorList>
    </citation>
    <scope>NUCLEOTIDE SEQUENCE [LARGE SCALE GENOMIC DNA]</scope>
    <source>
        <strain evidence="1 2">Nl12</strain>
    </source>
</reference>
<evidence type="ECO:0000313" key="1">
    <source>
        <dbReference type="EMBL" id="PTQ83020.1"/>
    </source>
</evidence>
<gene>
    <name evidence="1" type="ORF">C8R21_10223</name>
</gene>
<dbReference type="AlphaFoldDB" id="A0A2T5IGR3"/>
<dbReference type="RefSeq" id="WP_107761100.1">
    <property type="nucleotide sequence ID" value="NZ_QAOK01000002.1"/>
</dbReference>
<dbReference type="EMBL" id="QAOK01000002">
    <property type="protein sequence ID" value="PTQ83020.1"/>
    <property type="molecule type" value="Genomic_DNA"/>
</dbReference>
<sequence>MVNVIALVSGLIFGLGLILGGMANPAKVLAFLDLTGEWDPSLAFVMAGAIAVGSVAFALAGKLKKSYLGAPMSLPASRTIDKRLVLGALAFGIGWGIAGICPGPALVLLGAGSAKGVVFVAAMLLGMGVFEILERRRSNPEVQRKPNADRKAGEQIALQDH</sequence>
<dbReference type="InterPro" id="IPR046513">
    <property type="entry name" value="DUF6691"/>
</dbReference>
<accession>A0A2T5IGR3</accession>
<dbReference type="Pfam" id="PF20398">
    <property type="entry name" value="DUF6691"/>
    <property type="match status" value="1"/>
</dbReference>
<protein>
    <submittedName>
        <fullName evidence="1">Uncharacterized protein</fullName>
    </submittedName>
</protein>
<comment type="caution">
    <text evidence="1">The sequence shown here is derived from an EMBL/GenBank/DDBJ whole genome shotgun (WGS) entry which is preliminary data.</text>
</comment>